<accession>A0A167FRG5</accession>
<dbReference type="InterPro" id="IPR014710">
    <property type="entry name" value="RmlC-like_jellyroll"/>
</dbReference>
<dbReference type="InterPro" id="IPR020449">
    <property type="entry name" value="Tscrpt_reg_AraC-type_HTH"/>
</dbReference>
<dbReference type="PRINTS" id="PR00032">
    <property type="entry name" value="HTHARAC"/>
</dbReference>
<dbReference type="InterPro" id="IPR018060">
    <property type="entry name" value="HTH_AraC"/>
</dbReference>
<dbReference type="PANTHER" id="PTHR43280:SF2">
    <property type="entry name" value="HTH-TYPE TRANSCRIPTIONAL REGULATOR EXSA"/>
    <property type="match status" value="1"/>
</dbReference>
<keyword evidence="3" id="KW-0804">Transcription</keyword>
<evidence type="ECO:0000256" key="2">
    <source>
        <dbReference type="ARBA" id="ARBA00023125"/>
    </source>
</evidence>
<dbReference type="GO" id="GO:0043565">
    <property type="term" value="F:sequence-specific DNA binding"/>
    <property type="evidence" value="ECO:0007669"/>
    <property type="project" value="InterPro"/>
</dbReference>
<dbReference type="OrthoDB" id="6146868at2"/>
<gene>
    <name evidence="5" type="ORF">N476_09715</name>
</gene>
<evidence type="ECO:0000256" key="1">
    <source>
        <dbReference type="ARBA" id="ARBA00023015"/>
    </source>
</evidence>
<sequence>MFEWHQHDCYELILTLGANGKRFLADDVHAFESIDLALILPTEPHTWDNTEQQAPVGDVVVVLWPKSLFAVDISELEAIQAWLNGLEQGCVFSKDIALKVKEYMFEMNTASALKRLTLLSEVLFILMQAKVMQSASVNASARNVARMSPILELLKSRIACLPSLPELAGEVNLSVATLKRLFKSSLGTSYTQYCLTLRLKRAKHLLATTALPIGVIADRCGFNSSAYFNQCYKKHEGMTPNAFRKQFAWRKRISRR</sequence>
<comment type="caution">
    <text evidence="5">The sequence shown here is derived from an EMBL/GenBank/DDBJ whole genome shotgun (WGS) entry which is preliminary data.</text>
</comment>
<organism evidence="5 6">
    <name type="scientific">Pseudoalteromonas luteoviolacea H33</name>
    <dbReference type="NCBI Taxonomy" id="1365251"/>
    <lineage>
        <taxon>Bacteria</taxon>
        <taxon>Pseudomonadati</taxon>
        <taxon>Pseudomonadota</taxon>
        <taxon>Gammaproteobacteria</taxon>
        <taxon>Alteromonadales</taxon>
        <taxon>Pseudoalteromonadaceae</taxon>
        <taxon>Pseudoalteromonas</taxon>
    </lineage>
</organism>
<keyword evidence="1" id="KW-0805">Transcription regulation</keyword>
<dbReference type="PROSITE" id="PS01124">
    <property type="entry name" value="HTH_ARAC_FAMILY_2"/>
    <property type="match status" value="1"/>
</dbReference>
<dbReference type="Gene3D" id="2.60.120.10">
    <property type="entry name" value="Jelly Rolls"/>
    <property type="match status" value="1"/>
</dbReference>
<evidence type="ECO:0000313" key="6">
    <source>
        <dbReference type="Proteomes" id="UP000076503"/>
    </source>
</evidence>
<feature type="domain" description="HTH araC/xylS-type" evidence="4">
    <location>
        <begin position="148"/>
        <end position="246"/>
    </location>
</feature>
<proteinExistence type="predicted"/>
<dbReference type="PATRIC" id="fig|1365251.3.peg.874"/>
<reference evidence="5 6" key="1">
    <citation type="submission" date="2013-07" db="EMBL/GenBank/DDBJ databases">
        <title>Comparative Genomic and Metabolomic Analysis of Twelve Strains of Pseudoalteromonas luteoviolacea.</title>
        <authorList>
            <person name="Vynne N.G."/>
            <person name="Mansson M."/>
            <person name="Gram L."/>
        </authorList>
    </citation>
    <scope>NUCLEOTIDE SEQUENCE [LARGE SCALE GENOMIC DNA]</scope>
    <source>
        <strain evidence="5 6">H33</strain>
    </source>
</reference>
<evidence type="ECO:0000313" key="5">
    <source>
        <dbReference type="EMBL" id="KZN52700.1"/>
    </source>
</evidence>
<dbReference type="RefSeq" id="WP_063360539.1">
    <property type="nucleotide sequence ID" value="NZ_AUXZ01000060.1"/>
</dbReference>
<evidence type="ECO:0000256" key="3">
    <source>
        <dbReference type="ARBA" id="ARBA00023163"/>
    </source>
</evidence>
<dbReference type="EMBL" id="AUXZ01000060">
    <property type="protein sequence ID" value="KZN52700.1"/>
    <property type="molecule type" value="Genomic_DNA"/>
</dbReference>
<name>A0A167FRG5_9GAMM</name>
<keyword evidence="2" id="KW-0238">DNA-binding</keyword>
<dbReference type="PROSITE" id="PS00041">
    <property type="entry name" value="HTH_ARAC_FAMILY_1"/>
    <property type="match status" value="1"/>
</dbReference>
<dbReference type="InterPro" id="IPR018062">
    <property type="entry name" value="HTH_AraC-typ_CS"/>
</dbReference>
<dbReference type="Proteomes" id="UP000076503">
    <property type="component" value="Unassembled WGS sequence"/>
</dbReference>
<dbReference type="GO" id="GO:0003700">
    <property type="term" value="F:DNA-binding transcription factor activity"/>
    <property type="evidence" value="ECO:0007669"/>
    <property type="project" value="InterPro"/>
</dbReference>
<evidence type="ECO:0000259" key="4">
    <source>
        <dbReference type="PROSITE" id="PS01124"/>
    </source>
</evidence>
<dbReference type="InterPro" id="IPR009057">
    <property type="entry name" value="Homeodomain-like_sf"/>
</dbReference>
<dbReference type="PANTHER" id="PTHR43280">
    <property type="entry name" value="ARAC-FAMILY TRANSCRIPTIONAL REGULATOR"/>
    <property type="match status" value="1"/>
</dbReference>
<dbReference type="Gene3D" id="1.10.10.60">
    <property type="entry name" value="Homeodomain-like"/>
    <property type="match status" value="2"/>
</dbReference>
<dbReference type="AlphaFoldDB" id="A0A167FRG5"/>
<dbReference type="SMART" id="SM00342">
    <property type="entry name" value="HTH_ARAC"/>
    <property type="match status" value="1"/>
</dbReference>
<dbReference type="Pfam" id="PF12833">
    <property type="entry name" value="HTH_18"/>
    <property type="match status" value="1"/>
</dbReference>
<protein>
    <recommendedName>
        <fullName evidence="4">HTH araC/xylS-type domain-containing protein</fullName>
    </recommendedName>
</protein>
<dbReference type="SUPFAM" id="SSF46689">
    <property type="entry name" value="Homeodomain-like"/>
    <property type="match status" value="1"/>
</dbReference>